<evidence type="ECO:0000313" key="2">
    <source>
        <dbReference type="EMBL" id="MFC1419074.1"/>
    </source>
</evidence>
<comment type="caution">
    <text evidence="2">The sequence shown here is derived from an EMBL/GenBank/DDBJ whole genome shotgun (WGS) entry which is preliminary data.</text>
</comment>
<proteinExistence type="predicted"/>
<feature type="transmembrane region" description="Helical" evidence="1">
    <location>
        <begin position="67"/>
        <end position="86"/>
    </location>
</feature>
<accession>A0ABV6VZ93</accession>
<organism evidence="2 3">
    <name type="scientific">Streptacidiphilus cavernicola</name>
    <dbReference type="NCBI Taxonomy" id="3342716"/>
    <lineage>
        <taxon>Bacteria</taxon>
        <taxon>Bacillati</taxon>
        <taxon>Actinomycetota</taxon>
        <taxon>Actinomycetes</taxon>
        <taxon>Kitasatosporales</taxon>
        <taxon>Streptomycetaceae</taxon>
        <taxon>Streptacidiphilus</taxon>
    </lineage>
</organism>
<evidence type="ECO:0000313" key="3">
    <source>
        <dbReference type="Proteomes" id="UP001592531"/>
    </source>
</evidence>
<keyword evidence="3" id="KW-1185">Reference proteome</keyword>
<keyword evidence="1" id="KW-0472">Membrane</keyword>
<dbReference type="RefSeq" id="WP_380538006.1">
    <property type="nucleotide sequence ID" value="NZ_JBHFAB010000015.1"/>
</dbReference>
<keyword evidence="1" id="KW-1133">Transmembrane helix</keyword>
<reference evidence="2 3" key="1">
    <citation type="submission" date="2024-09" db="EMBL/GenBank/DDBJ databases">
        <authorList>
            <person name="Lee S.D."/>
        </authorList>
    </citation>
    <scope>NUCLEOTIDE SEQUENCE [LARGE SCALE GENOMIC DNA]</scope>
    <source>
        <strain evidence="2 3">N8-3</strain>
    </source>
</reference>
<evidence type="ECO:0000256" key="1">
    <source>
        <dbReference type="SAM" id="Phobius"/>
    </source>
</evidence>
<protein>
    <recommendedName>
        <fullName evidence="4">Alkaline shock response membrane anchor protein AmaP</fullName>
    </recommendedName>
</protein>
<name>A0ABV6VZ93_9ACTN</name>
<keyword evidence="1" id="KW-0812">Transmembrane</keyword>
<dbReference type="Proteomes" id="UP001592531">
    <property type="component" value="Unassembled WGS sequence"/>
</dbReference>
<evidence type="ECO:0008006" key="4">
    <source>
        <dbReference type="Google" id="ProtNLM"/>
    </source>
</evidence>
<sequence>MRTFLNRLLLLLAALLLLAVGLGVLSGRLDLAHRWGVPALLGIRHPGDPLLGTTALDRWHSFARNTALLRGVCAGAAALALLWLAAQFSRYRTRRLRVATTRLHGSALSRAAQLEAERIDGVTAARAALRAKRSGTTLRLDLALERTAEPEKVLTALHGTVLAHARTAAEAPGLRLDVTLHSSRADSRGRAGRPPVD</sequence>
<dbReference type="EMBL" id="JBHFAB010000015">
    <property type="protein sequence ID" value="MFC1419074.1"/>
    <property type="molecule type" value="Genomic_DNA"/>
</dbReference>
<gene>
    <name evidence="2" type="ORF">ACEZDE_20910</name>
</gene>